<accession>A0A1Q9EES7</accession>
<gene>
    <name evidence="2" type="ORF">AK812_SmicGene10789</name>
</gene>
<dbReference type="Proteomes" id="UP000186817">
    <property type="component" value="Unassembled WGS sequence"/>
</dbReference>
<reference evidence="2 3" key="1">
    <citation type="submission" date="2016-02" db="EMBL/GenBank/DDBJ databases">
        <title>Genome analysis of coral dinoflagellate symbionts highlights evolutionary adaptations to a symbiotic lifestyle.</title>
        <authorList>
            <person name="Aranda M."/>
            <person name="Li Y."/>
            <person name="Liew Y.J."/>
            <person name="Baumgarten S."/>
            <person name="Simakov O."/>
            <person name="Wilson M."/>
            <person name="Piel J."/>
            <person name="Ashoor H."/>
            <person name="Bougouffa S."/>
            <person name="Bajic V.B."/>
            <person name="Ryu T."/>
            <person name="Ravasi T."/>
            <person name="Bayer T."/>
            <person name="Micklem G."/>
            <person name="Kim H."/>
            <person name="Bhak J."/>
            <person name="Lajeunesse T.C."/>
            <person name="Voolstra C.R."/>
        </authorList>
    </citation>
    <scope>NUCLEOTIDE SEQUENCE [LARGE SCALE GENOMIC DNA]</scope>
    <source>
        <strain evidence="2 3">CCMP2467</strain>
    </source>
</reference>
<feature type="region of interest" description="Disordered" evidence="1">
    <location>
        <begin position="1"/>
        <end position="47"/>
    </location>
</feature>
<name>A0A1Q9EES7_SYMMI</name>
<dbReference type="AlphaFoldDB" id="A0A1Q9EES7"/>
<evidence type="ECO:0000313" key="2">
    <source>
        <dbReference type="EMBL" id="OLQ05946.1"/>
    </source>
</evidence>
<protein>
    <submittedName>
        <fullName evidence="2">Uncharacterized protein</fullName>
    </submittedName>
</protein>
<dbReference type="EMBL" id="LSRX01000171">
    <property type="protein sequence ID" value="OLQ05946.1"/>
    <property type="molecule type" value="Genomic_DNA"/>
</dbReference>
<evidence type="ECO:0000313" key="3">
    <source>
        <dbReference type="Proteomes" id="UP000186817"/>
    </source>
</evidence>
<feature type="compositionally biased region" description="Basic residues" evidence="1">
    <location>
        <begin position="33"/>
        <end position="43"/>
    </location>
</feature>
<organism evidence="2 3">
    <name type="scientific">Symbiodinium microadriaticum</name>
    <name type="common">Dinoflagellate</name>
    <name type="synonym">Zooxanthella microadriatica</name>
    <dbReference type="NCBI Taxonomy" id="2951"/>
    <lineage>
        <taxon>Eukaryota</taxon>
        <taxon>Sar</taxon>
        <taxon>Alveolata</taxon>
        <taxon>Dinophyceae</taxon>
        <taxon>Suessiales</taxon>
        <taxon>Symbiodiniaceae</taxon>
        <taxon>Symbiodinium</taxon>
    </lineage>
</organism>
<dbReference type="OrthoDB" id="10330633at2759"/>
<keyword evidence="3" id="KW-1185">Reference proteome</keyword>
<feature type="compositionally biased region" description="Basic and acidic residues" evidence="1">
    <location>
        <begin position="11"/>
        <end position="32"/>
    </location>
</feature>
<sequence>MASPLETAPDDWLRQLRRKNEEAGDKAADQKEKKKTHRKKPNQHRPGSMKWLAPLVYVVLMLPLSDEHLGALLWWSEPGAAEAVVQHAILHECRRRA</sequence>
<proteinExistence type="predicted"/>
<evidence type="ECO:0000256" key="1">
    <source>
        <dbReference type="SAM" id="MobiDB-lite"/>
    </source>
</evidence>
<comment type="caution">
    <text evidence="2">The sequence shown here is derived from an EMBL/GenBank/DDBJ whole genome shotgun (WGS) entry which is preliminary data.</text>
</comment>